<sequence>MSFYFSAYSSPLLFGFVQAWVYAVLLWLRGRREERLSDVLLGWVLVGMAFNIWEYMLGFGGIEILWRELEFFPRTLGYLFPPLCYFYLKTQFNADFQFTRRDLWHAVPFLVQVIYRVSIFAMGTDFVRWWEANMHEPYYIGTFEFWFGVLQDFFYLYLSLRLYRHYREWIKHQFSETETISFRWFRNFIIALTVVTVFGFLMDGLSFTLQLNFWQDWWDELAEVVLIYYVSINGYAQVQPGRRLAFASAGATVSDIPDAVSIRTATPVLAEVSSAEAPAHQPIPSVASSPPLSDELVSLRDKLLDYMTTEKPYLDADLSLTDLARHVHLNPVLLSQVINAGTGKNFNDFVNEYRVDEFKRQLHNPANAHLSFLGLALDCGFNSKATFNRAFKKFTGQSPKEFAETIKPA</sequence>
<proteinExistence type="predicted"/>
<dbReference type="STRING" id="1178516.AWR27_07370"/>
<evidence type="ECO:0000313" key="7">
    <source>
        <dbReference type="Proteomes" id="UP000187941"/>
    </source>
</evidence>
<dbReference type="GO" id="GO:0003700">
    <property type="term" value="F:DNA-binding transcription factor activity"/>
    <property type="evidence" value="ECO:0007669"/>
    <property type="project" value="InterPro"/>
</dbReference>
<dbReference type="SUPFAM" id="SSF46689">
    <property type="entry name" value="Homeodomain-like"/>
    <property type="match status" value="1"/>
</dbReference>
<dbReference type="SMART" id="SM00342">
    <property type="entry name" value="HTH_ARAC"/>
    <property type="match status" value="1"/>
</dbReference>
<feature type="transmembrane region" description="Helical" evidence="4">
    <location>
        <begin position="145"/>
        <end position="163"/>
    </location>
</feature>
<keyword evidence="6" id="KW-0808">Transferase</keyword>
<dbReference type="GO" id="GO:0016301">
    <property type="term" value="F:kinase activity"/>
    <property type="evidence" value="ECO:0007669"/>
    <property type="project" value="UniProtKB-KW"/>
</dbReference>
<dbReference type="AlphaFoldDB" id="A0A1P9WUU9"/>
<protein>
    <submittedName>
        <fullName evidence="6">Histidine kinase</fullName>
    </submittedName>
</protein>
<keyword evidence="7" id="KW-1185">Reference proteome</keyword>
<feature type="transmembrane region" description="Helical" evidence="4">
    <location>
        <begin position="71"/>
        <end position="88"/>
    </location>
</feature>
<dbReference type="Proteomes" id="UP000187941">
    <property type="component" value="Chromosome"/>
</dbReference>
<evidence type="ECO:0000256" key="2">
    <source>
        <dbReference type="ARBA" id="ARBA00023125"/>
    </source>
</evidence>
<keyword evidence="4" id="KW-0812">Transmembrane</keyword>
<feature type="transmembrane region" description="Helical" evidence="4">
    <location>
        <begin position="40"/>
        <end position="59"/>
    </location>
</feature>
<reference evidence="6 7" key="1">
    <citation type="submission" date="2016-01" db="EMBL/GenBank/DDBJ databases">
        <authorList>
            <person name="Oliw E.H."/>
        </authorList>
    </citation>
    <scope>NUCLEOTIDE SEQUENCE [LARGE SCALE GENOMIC DNA]</scope>
    <source>
        <strain evidence="6 7">DY10</strain>
    </source>
</reference>
<feature type="transmembrane region" description="Helical" evidence="4">
    <location>
        <begin position="184"/>
        <end position="201"/>
    </location>
</feature>
<gene>
    <name evidence="6" type="ORF">AWR27_07370</name>
</gene>
<evidence type="ECO:0000256" key="4">
    <source>
        <dbReference type="SAM" id="Phobius"/>
    </source>
</evidence>
<feature type="transmembrane region" description="Helical" evidence="4">
    <location>
        <begin position="12"/>
        <end position="28"/>
    </location>
</feature>
<feature type="domain" description="HTH araC/xylS-type" evidence="5">
    <location>
        <begin position="301"/>
        <end position="405"/>
    </location>
</feature>
<dbReference type="OrthoDB" id="5492415at2"/>
<keyword evidence="4" id="KW-0472">Membrane</keyword>
<dbReference type="PANTHER" id="PTHR43280:SF29">
    <property type="entry name" value="ARAC-FAMILY TRANSCRIPTIONAL REGULATOR"/>
    <property type="match status" value="1"/>
</dbReference>
<dbReference type="InterPro" id="IPR018060">
    <property type="entry name" value="HTH_AraC"/>
</dbReference>
<dbReference type="KEGG" id="smon:AWR27_07370"/>
<dbReference type="PROSITE" id="PS01124">
    <property type="entry name" value="HTH_ARAC_FAMILY_2"/>
    <property type="match status" value="1"/>
</dbReference>
<dbReference type="Pfam" id="PF12833">
    <property type="entry name" value="HTH_18"/>
    <property type="match status" value="1"/>
</dbReference>
<evidence type="ECO:0000313" key="6">
    <source>
        <dbReference type="EMBL" id="AQG79157.1"/>
    </source>
</evidence>
<dbReference type="EMBL" id="CP014263">
    <property type="protein sequence ID" value="AQG79157.1"/>
    <property type="molecule type" value="Genomic_DNA"/>
</dbReference>
<organism evidence="6 7">
    <name type="scientific">Spirosoma montaniterrae</name>
    <dbReference type="NCBI Taxonomy" id="1178516"/>
    <lineage>
        <taxon>Bacteria</taxon>
        <taxon>Pseudomonadati</taxon>
        <taxon>Bacteroidota</taxon>
        <taxon>Cytophagia</taxon>
        <taxon>Cytophagales</taxon>
        <taxon>Cytophagaceae</taxon>
        <taxon>Spirosoma</taxon>
    </lineage>
</organism>
<dbReference type="PANTHER" id="PTHR43280">
    <property type="entry name" value="ARAC-FAMILY TRANSCRIPTIONAL REGULATOR"/>
    <property type="match status" value="1"/>
</dbReference>
<evidence type="ECO:0000256" key="1">
    <source>
        <dbReference type="ARBA" id="ARBA00023015"/>
    </source>
</evidence>
<accession>A0A1P9WUU9</accession>
<feature type="transmembrane region" description="Helical" evidence="4">
    <location>
        <begin position="109"/>
        <end position="130"/>
    </location>
</feature>
<keyword evidence="6" id="KW-0418">Kinase</keyword>
<keyword evidence="3" id="KW-0804">Transcription</keyword>
<dbReference type="Gene3D" id="1.10.10.60">
    <property type="entry name" value="Homeodomain-like"/>
    <property type="match status" value="2"/>
</dbReference>
<evidence type="ECO:0000256" key="3">
    <source>
        <dbReference type="ARBA" id="ARBA00023163"/>
    </source>
</evidence>
<dbReference type="GO" id="GO:0043565">
    <property type="term" value="F:sequence-specific DNA binding"/>
    <property type="evidence" value="ECO:0007669"/>
    <property type="project" value="InterPro"/>
</dbReference>
<dbReference type="InterPro" id="IPR009057">
    <property type="entry name" value="Homeodomain-like_sf"/>
</dbReference>
<name>A0A1P9WUU9_9BACT</name>
<keyword evidence="1" id="KW-0805">Transcription regulation</keyword>
<keyword evidence="2" id="KW-0238">DNA-binding</keyword>
<dbReference type="RefSeq" id="WP_077130599.1">
    <property type="nucleotide sequence ID" value="NZ_CP014263.1"/>
</dbReference>
<evidence type="ECO:0000259" key="5">
    <source>
        <dbReference type="PROSITE" id="PS01124"/>
    </source>
</evidence>
<keyword evidence="4" id="KW-1133">Transmembrane helix</keyword>